<feature type="coiled-coil region" evidence="1">
    <location>
        <begin position="478"/>
        <end position="560"/>
    </location>
</feature>
<gene>
    <name evidence="2" type="ORF">NEE14_004370</name>
</gene>
<keyword evidence="1" id="KW-0175">Coiled coil</keyword>
<dbReference type="Gene3D" id="3.40.50.300">
    <property type="entry name" value="P-loop containing nucleotide triphosphate hydrolases"/>
    <property type="match status" value="1"/>
</dbReference>
<reference evidence="2 3" key="1">
    <citation type="submission" date="2024-02" db="EMBL/GenBank/DDBJ databases">
        <title>Whole genome sequencing of Parabacteroides sp. AD58.</title>
        <authorList>
            <person name="Chaplin A.V."/>
            <person name="Pikina A.P."/>
            <person name="Sokolova S.R."/>
            <person name="Korostin D.O."/>
            <person name="Efimov B.A."/>
        </authorList>
    </citation>
    <scope>NUCLEOTIDE SEQUENCE [LARGE SCALE GENOMIC DNA]</scope>
    <source>
        <strain evidence="2 3">AD58</strain>
    </source>
</reference>
<evidence type="ECO:0000313" key="2">
    <source>
        <dbReference type="EMBL" id="WWV67227.1"/>
    </source>
</evidence>
<dbReference type="SUPFAM" id="SSF52540">
    <property type="entry name" value="P-loop containing nucleoside triphosphate hydrolases"/>
    <property type="match status" value="2"/>
</dbReference>
<feature type="coiled-coil region" evidence="1">
    <location>
        <begin position="243"/>
        <end position="331"/>
    </location>
</feature>
<protein>
    <submittedName>
        <fullName evidence="2">DNA sulfur modification protein DndD</fullName>
    </submittedName>
</protein>
<dbReference type="Proteomes" id="UP001320603">
    <property type="component" value="Chromosome"/>
</dbReference>
<keyword evidence="3" id="KW-1185">Reference proteome</keyword>
<dbReference type="PANTHER" id="PTHR32182:SF0">
    <property type="entry name" value="DNA REPLICATION AND REPAIR PROTEIN RECF"/>
    <property type="match status" value="1"/>
</dbReference>
<name>A0ABZ2IRL9_9BACT</name>
<dbReference type="InterPro" id="IPR027417">
    <property type="entry name" value="P-loop_NTPase"/>
</dbReference>
<dbReference type="PANTHER" id="PTHR32182">
    <property type="entry name" value="DNA REPLICATION AND REPAIR PROTEIN RECF"/>
    <property type="match status" value="1"/>
</dbReference>
<evidence type="ECO:0000313" key="3">
    <source>
        <dbReference type="Proteomes" id="UP001320603"/>
    </source>
</evidence>
<evidence type="ECO:0000256" key="1">
    <source>
        <dbReference type="SAM" id="Coils"/>
    </source>
</evidence>
<dbReference type="EMBL" id="CP146284">
    <property type="protein sequence ID" value="WWV67227.1"/>
    <property type="molecule type" value="Genomic_DNA"/>
</dbReference>
<accession>A0ABZ2IRL9</accession>
<proteinExistence type="predicted"/>
<dbReference type="RefSeq" id="WP_251968486.1">
    <property type="nucleotide sequence ID" value="NZ_CP146284.1"/>
</dbReference>
<organism evidence="2 3">
    <name type="scientific">Parabacteroides absconsus</name>
    <dbReference type="NCBI Taxonomy" id="2951805"/>
    <lineage>
        <taxon>Bacteria</taxon>
        <taxon>Pseudomonadati</taxon>
        <taxon>Bacteroidota</taxon>
        <taxon>Bacteroidia</taxon>
        <taxon>Bacteroidales</taxon>
        <taxon>Tannerellaceae</taxon>
        <taxon>Parabacteroides</taxon>
    </lineage>
</organism>
<sequence length="715" mass="83136">MFINSIILKNYRSYKGINKVTFKDGTKNVYLIAGNNGFGKTTFLTSLVWCFYGKLMVDVDERFRREINDAQGYKNYARMNLNKQLIPEVSKLNITSEEKKFLQKNGYVGKYEDLQDETQYSVEINLSDVFIPSIPCREIRIKRTYDLLLENETIEVLIDEQTNELAKEVGYDIFINDFILSKDIAKFFFFDAEKIVNLAETKSVEEKKRLSIAYSEVLGIKKYEDIKRNLENLRIKFRKVSGINISEKKLDKMTDEVESLEKEITILEQLREEKELLLTQYRHEKDSLQVQLIREGNAMSIEDLNKKKELLNTLKAKVETLKNDLKDMLDLAPFAISGKLLYSLYEQVNSEDKIKNGLKDADAINASLNKIYSTIIDKLNKINLSENQSRKVRQILDDSLSECECKDEVESEKVQGKILLDFNQIESRDFNALFDNIRYSFNSTFKQLVREIKTTNNFIVKTQKIVSAAEYDNKDIQIKEIREKKALVESNIVYLEKEIRSISEKFGVKNKELTIKKKNLSEVLKAIKIEGYEKEKDEIAERLIKEITLFLNKLKEKRKNSIEMKLKAAIASLMHKSDFIKDVRVDLLSDTIEINLLDDKGQNIKKDKLSKGEQQLYATSILKALVDESGIDFPIFIDSPLQKFDSIHSKNVIKKFYPNIARQVVIFPLLGKELSYSEYELLYPYINKTYCIINKNGVSMINEVEPLNLFDYITK</sequence>